<dbReference type="PANTHER" id="PTHR39596">
    <property type="match status" value="1"/>
</dbReference>
<evidence type="ECO:0000313" key="1">
    <source>
        <dbReference type="EMBL" id="KAF6239396.1"/>
    </source>
</evidence>
<dbReference type="RefSeq" id="XP_037168683.1">
    <property type="nucleotide sequence ID" value="XM_037304590.1"/>
</dbReference>
<dbReference type="OrthoDB" id="2426273at2759"/>
<evidence type="ECO:0000313" key="2">
    <source>
        <dbReference type="Proteomes" id="UP000578531"/>
    </source>
</evidence>
<name>A0A8H6L8B2_9LECA</name>
<gene>
    <name evidence="1" type="ORF">HO173_002658</name>
</gene>
<organism evidence="1 2">
    <name type="scientific">Letharia columbiana</name>
    <dbReference type="NCBI Taxonomy" id="112416"/>
    <lineage>
        <taxon>Eukaryota</taxon>
        <taxon>Fungi</taxon>
        <taxon>Dikarya</taxon>
        <taxon>Ascomycota</taxon>
        <taxon>Pezizomycotina</taxon>
        <taxon>Lecanoromycetes</taxon>
        <taxon>OSLEUM clade</taxon>
        <taxon>Lecanoromycetidae</taxon>
        <taxon>Lecanorales</taxon>
        <taxon>Lecanorineae</taxon>
        <taxon>Parmeliaceae</taxon>
        <taxon>Letharia</taxon>
    </lineage>
</organism>
<proteinExistence type="predicted"/>
<keyword evidence="2" id="KW-1185">Reference proteome</keyword>
<dbReference type="Proteomes" id="UP000578531">
    <property type="component" value="Unassembled WGS sequence"/>
</dbReference>
<dbReference type="EMBL" id="JACCJC010000006">
    <property type="protein sequence ID" value="KAF6239396.1"/>
    <property type="molecule type" value="Genomic_DNA"/>
</dbReference>
<evidence type="ECO:0008006" key="3">
    <source>
        <dbReference type="Google" id="ProtNLM"/>
    </source>
</evidence>
<dbReference type="AlphaFoldDB" id="A0A8H6L8B2"/>
<comment type="caution">
    <text evidence="1">The sequence shown here is derived from an EMBL/GenBank/DDBJ whole genome shotgun (WGS) entry which is preliminary data.</text>
</comment>
<dbReference type="GeneID" id="59284330"/>
<accession>A0A8H6L8B2</accession>
<reference evidence="1 2" key="1">
    <citation type="journal article" date="2020" name="Genomics">
        <title>Complete, high-quality genomes from long-read metagenomic sequencing of two wolf lichen thalli reveals enigmatic genome architecture.</title>
        <authorList>
            <person name="McKenzie S.K."/>
            <person name="Walston R.F."/>
            <person name="Allen J.L."/>
        </authorList>
    </citation>
    <scope>NUCLEOTIDE SEQUENCE [LARGE SCALE GENOMIC DNA]</scope>
    <source>
        <strain evidence="1">WasteWater2</strain>
    </source>
</reference>
<protein>
    <recommendedName>
        <fullName evidence="3">Heterokaryon incompatibility domain-containing protein</fullName>
    </recommendedName>
</protein>
<dbReference type="PANTHER" id="PTHR39596:SF2">
    <property type="entry name" value="HET DOMAIN PROTEIN (AFU_ORTHOLOGUE AFUA_1G17550)-RELATED"/>
    <property type="match status" value="1"/>
</dbReference>
<sequence length="592" mass="65350">MLKLPFSQKLDHGSHTELQCLALQTSDDDCKTNHADECPRDASSPEVSTAQEKTCSILRSGGTPMIYVPFIPEHGNPPKGRIIDYIANGLEYVAISHVWAHVLGDPKANVLSIIRAAQTAFWVDTLCIPVDPVRKELRKLAITQLANTFRQARQAVVLDADTPRSSRRCLTSLPSSISLTFDLFGSQIPSSAVNAAFSGAITRIHPFLQSKPDGPIANDEFQYRAVGGSVQIGVEAILHHGVSWQQLNSVLRQASSFMNGDPGAGRQHMQELSFEIIEDGTKTGEGLVSYRPSRGLQFRDPTLVNLTNAKDTKLLLAPTDPLLIALRANTMPFRIPDTPFALTFDVLGDAIPILSVWAAFDGARSQIISPLGQHPSSPIPNDQFEHEEESVRITVLPDTGIIMTWKQLSWILGGMYAFMTGTPEHYQLLTCDIEFVGHGKVGSASSRCLKSQIAGTIPFPYAEHTNHHHLQTPWNVHSMARARRRNLSWLDQLGPSCREHGTDPVPGDHFFRALESVRMTISTNLPHIMSWSQLYNTVWGLMLLVTGADRGDEHDRILTSDVDAMLVGKLARGTLRYTVPRMVDLKEVDRAS</sequence>